<feature type="region of interest" description="Disordered" evidence="1">
    <location>
        <begin position="65"/>
        <end position="113"/>
    </location>
</feature>
<evidence type="ECO:0000313" key="2">
    <source>
        <dbReference type="EMBL" id="OEZ99605.1"/>
    </source>
</evidence>
<dbReference type="OrthoDB" id="8759630at2"/>
<keyword evidence="3" id="KW-1185">Reference proteome</keyword>
<dbReference type="Proteomes" id="UP000175989">
    <property type="component" value="Unassembled WGS sequence"/>
</dbReference>
<dbReference type="AlphaFoldDB" id="A0A1E7WKP9"/>
<dbReference type="EMBL" id="LROM01000087">
    <property type="protein sequence ID" value="OEZ99605.1"/>
    <property type="molecule type" value="Genomic_DNA"/>
</dbReference>
<organism evidence="2 3">
    <name type="scientific">Duganella phyllosphaerae</name>
    <dbReference type="NCBI Taxonomy" id="762836"/>
    <lineage>
        <taxon>Bacteria</taxon>
        <taxon>Pseudomonadati</taxon>
        <taxon>Pseudomonadota</taxon>
        <taxon>Betaproteobacteria</taxon>
        <taxon>Burkholderiales</taxon>
        <taxon>Oxalobacteraceae</taxon>
        <taxon>Telluria group</taxon>
        <taxon>Duganella</taxon>
    </lineage>
</organism>
<proteinExistence type="predicted"/>
<reference evidence="3" key="1">
    <citation type="journal article" date="2016" name="Front. Microbiol.">
        <title>Molecular Keys to the Janthinobacterium and Duganella spp. Interaction with the Plant Pathogen Fusarium graminearum.</title>
        <authorList>
            <person name="Haack F.S."/>
            <person name="Poehlein A."/>
            <person name="Kroger C."/>
            <person name="Voigt C.A."/>
            <person name="Piepenbring M."/>
            <person name="Bode H.B."/>
            <person name="Daniel R."/>
            <person name="Schafer W."/>
            <person name="Streit W.R."/>
        </authorList>
    </citation>
    <scope>NUCLEOTIDE SEQUENCE [LARGE SCALE GENOMIC DNA]</scope>
    <source>
        <strain evidence="3">T54</strain>
    </source>
</reference>
<evidence type="ECO:0000313" key="3">
    <source>
        <dbReference type="Proteomes" id="UP000175989"/>
    </source>
</evidence>
<comment type="caution">
    <text evidence="2">The sequence shown here is derived from an EMBL/GenBank/DDBJ whole genome shotgun (WGS) entry which is preliminary data.</text>
</comment>
<feature type="compositionally biased region" description="Low complexity" evidence="1">
    <location>
        <begin position="75"/>
        <end position="86"/>
    </location>
</feature>
<protein>
    <submittedName>
        <fullName evidence="2">Uncharacterized protein</fullName>
    </submittedName>
</protein>
<accession>A0A1E7WKP9</accession>
<name>A0A1E7WKP9_9BURK</name>
<sequence length="227" mass="23964">MARRAWGASAAFLIQGATLWLFLAPVRQAPQEPAGVRSSILMLLALPKAVPSKSAPLLAQNVAAAPQRRTTATSANVTPAPTVAEPAPVPVLRDSAPTSMAATAPDPFASNQPATARTAAAIIAQARRDLPRIDKEILGKAKGVPDDRPETLEERLARGIAGAYVGGDTAEITDHYTAADGVVYTRITRGPHTTCYRSRTADFNSVFGSSKTRIRTTCPPANSSWVR</sequence>
<dbReference type="RefSeq" id="WP_070248752.1">
    <property type="nucleotide sequence ID" value="NZ_LROM01000087.1"/>
</dbReference>
<evidence type="ECO:0000256" key="1">
    <source>
        <dbReference type="SAM" id="MobiDB-lite"/>
    </source>
</evidence>
<gene>
    <name evidence="2" type="ORF">DUPY_26490</name>
</gene>